<dbReference type="AlphaFoldDB" id="A0A238YHB7"/>
<name>A0A238YHB7_9BACT</name>
<evidence type="ECO:0000313" key="1">
    <source>
        <dbReference type="EMBL" id="SNR70362.1"/>
    </source>
</evidence>
<keyword evidence="2" id="KW-1185">Reference proteome</keyword>
<dbReference type="EMBL" id="FZOB01000003">
    <property type="protein sequence ID" value="SNR70362.1"/>
    <property type="molecule type" value="Genomic_DNA"/>
</dbReference>
<dbReference type="Gene3D" id="3.40.50.10610">
    <property type="entry name" value="ABC-type transport auxiliary lipoprotein component"/>
    <property type="match status" value="1"/>
</dbReference>
<evidence type="ECO:0000313" key="2">
    <source>
        <dbReference type="Proteomes" id="UP000198405"/>
    </source>
</evidence>
<evidence type="ECO:0008006" key="3">
    <source>
        <dbReference type="Google" id="ProtNLM"/>
    </source>
</evidence>
<reference evidence="2" key="1">
    <citation type="submission" date="2017-06" db="EMBL/GenBank/DDBJ databases">
        <authorList>
            <person name="Varghese N."/>
            <person name="Submissions S."/>
        </authorList>
    </citation>
    <scope>NUCLEOTIDE SEQUENCE [LARGE SCALE GENOMIC DNA]</scope>
    <source>
        <strain evidence="2">DSM 15668</strain>
    </source>
</reference>
<accession>A0A238YHB7</accession>
<gene>
    <name evidence="1" type="ORF">SAMN06265340_103141</name>
</gene>
<protein>
    <recommendedName>
        <fullName evidence="3">Lipoprotein</fullName>
    </recommendedName>
</protein>
<proteinExistence type="predicted"/>
<organism evidence="1 2">
    <name type="scientific">Desulfurobacterium atlanticum</name>
    <dbReference type="NCBI Taxonomy" id="240169"/>
    <lineage>
        <taxon>Bacteria</taxon>
        <taxon>Pseudomonadati</taxon>
        <taxon>Aquificota</taxon>
        <taxon>Aquificia</taxon>
        <taxon>Desulfurobacteriales</taxon>
        <taxon>Desulfurobacteriaceae</taxon>
        <taxon>Desulfurobacterium</taxon>
    </lineage>
</organism>
<dbReference type="Proteomes" id="UP000198405">
    <property type="component" value="Unassembled WGS sequence"/>
</dbReference>
<sequence>MILVFLVVFVSGCASLNRKEAQTGYVKVFTKEPIRPCKVAILPFKNEIENDENAGEKVATILYSGFVSTGVDVVLPGEVRKLMIGRHFFTYQNIPDTLLLFLRNNMSVGLVVTGRVIEYKPYGGGSRYPEIRVWIEGISTKTGRRVFTAYITRRGDDYRKILEFGVVKSIAELTFRGTDELIKKLQEAGIKCIKE</sequence>